<gene>
    <name evidence="2" type="ORF">NQ317_009393</name>
</gene>
<dbReference type="PANTHER" id="PTHR48094">
    <property type="entry name" value="PROTEIN/NUCLEIC ACID DEGLYCASE DJ-1-RELATED"/>
    <property type="match status" value="1"/>
</dbReference>
<proteinExistence type="predicted"/>
<feature type="domain" description="DJ-1/PfpI" evidence="1">
    <location>
        <begin position="35"/>
        <end position="185"/>
    </location>
</feature>
<dbReference type="SUPFAM" id="SSF52317">
    <property type="entry name" value="Class I glutamine amidotransferase-like"/>
    <property type="match status" value="1"/>
</dbReference>
<dbReference type="Pfam" id="PF01965">
    <property type="entry name" value="DJ-1_PfpI"/>
    <property type="match status" value="1"/>
</dbReference>
<comment type="caution">
    <text evidence="2">The sequence shown here is derived from an EMBL/GenBank/DDBJ whole genome shotgun (WGS) entry which is preliminary data.</text>
</comment>
<protein>
    <recommendedName>
        <fullName evidence="1">DJ-1/PfpI domain-containing protein</fullName>
    </recommendedName>
</protein>
<sequence>MLTKGVLVVTRVLGGNKFINLSYFRKMSQCAATAKRALVFLAPGAEEMEFVVAADVLRRGGINVIIAGLPDGSLVKCSRDVNIQPDISVAEAKSKAMAASKEVGELLKEQEKAGRVIAAICAAPTALKAHGVAVGKNVTSYPAMKPEMEEGGKYNYQECNVVVDGNIITSRGPGTAFDFALKIVDKIVGKEKASEVAKAMLLSY</sequence>
<accession>A0ABQ9JR16</accession>
<dbReference type="InterPro" id="IPR029062">
    <property type="entry name" value="Class_I_gatase-like"/>
</dbReference>
<dbReference type="CDD" id="cd03135">
    <property type="entry name" value="GATase1_DJ-1"/>
    <property type="match status" value="1"/>
</dbReference>
<evidence type="ECO:0000313" key="3">
    <source>
        <dbReference type="Proteomes" id="UP001162164"/>
    </source>
</evidence>
<dbReference type="PANTHER" id="PTHR48094:SF12">
    <property type="entry name" value="PARKINSON DISEASE PROTEIN 7 HOMOLOG"/>
    <property type="match status" value="1"/>
</dbReference>
<dbReference type="Proteomes" id="UP001162164">
    <property type="component" value="Unassembled WGS sequence"/>
</dbReference>
<dbReference type="InterPro" id="IPR002818">
    <property type="entry name" value="DJ-1/PfpI"/>
</dbReference>
<organism evidence="2 3">
    <name type="scientific">Molorchus minor</name>
    <dbReference type="NCBI Taxonomy" id="1323400"/>
    <lineage>
        <taxon>Eukaryota</taxon>
        <taxon>Metazoa</taxon>
        <taxon>Ecdysozoa</taxon>
        <taxon>Arthropoda</taxon>
        <taxon>Hexapoda</taxon>
        <taxon>Insecta</taxon>
        <taxon>Pterygota</taxon>
        <taxon>Neoptera</taxon>
        <taxon>Endopterygota</taxon>
        <taxon>Coleoptera</taxon>
        <taxon>Polyphaga</taxon>
        <taxon>Cucujiformia</taxon>
        <taxon>Chrysomeloidea</taxon>
        <taxon>Cerambycidae</taxon>
        <taxon>Lamiinae</taxon>
        <taxon>Monochamini</taxon>
        <taxon>Molorchus</taxon>
    </lineage>
</organism>
<dbReference type="Gene3D" id="3.40.50.880">
    <property type="match status" value="1"/>
</dbReference>
<name>A0ABQ9JR16_9CUCU</name>
<keyword evidence="3" id="KW-1185">Reference proteome</keyword>
<evidence type="ECO:0000259" key="1">
    <source>
        <dbReference type="Pfam" id="PF01965"/>
    </source>
</evidence>
<evidence type="ECO:0000313" key="2">
    <source>
        <dbReference type="EMBL" id="KAJ8980399.1"/>
    </source>
</evidence>
<reference evidence="2" key="1">
    <citation type="journal article" date="2023" name="Insect Mol. Biol.">
        <title>Genome sequencing provides insights into the evolution of gene families encoding plant cell wall-degrading enzymes in longhorned beetles.</title>
        <authorList>
            <person name="Shin N.R."/>
            <person name="Okamura Y."/>
            <person name="Kirsch R."/>
            <person name="Pauchet Y."/>
        </authorList>
    </citation>
    <scope>NUCLEOTIDE SEQUENCE</scope>
    <source>
        <strain evidence="2">MMC_N1</strain>
    </source>
</reference>
<dbReference type="InterPro" id="IPR050325">
    <property type="entry name" value="Prot/Nucl_acid_deglycase"/>
</dbReference>
<dbReference type="EMBL" id="JAPWTJ010000263">
    <property type="protein sequence ID" value="KAJ8980399.1"/>
    <property type="molecule type" value="Genomic_DNA"/>
</dbReference>